<comment type="caution">
    <text evidence="1">The sequence shown here is derived from an EMBL/GenBank/DDBJ whole genome shotgun (WGS) entry which is preliminary data.</text>
</comment>
<organism evidence="1 2">
    <name type="scientific">Methylobacterium jeotgali</name>
    <dbReference type="NCBI Taxonomy" id="381630"/>
    <lineage>
        <taxon>Bacteria</taxon>
        <taxon>Pseudomonadati</taxon>
        <taxon>Pseudomonadota</taxon>
        <taxon>Alphaproteobacteria</taxon>
        <taxon>Hyphomicrobiales</taxon>
        <taxon>Methylobacteriaceae</taxon>
        <taxon>Methylobacterium</taxon>
    </lineage>
</organism>
<proteinExistence type="predicted"/>
<dbReference type="RefSeq" id="WP_238274246.1">
    <property type="nucleotide sequence ID" value="NZ_BPQR01000013.1"/>
</dbReference>
<evidence type="ECO:0000313" key="2">
    <source>
        <dbReference type="Proteomes" id="UP001055102"/>
    </source>
</evidence>
<reference evidence="1" key="1">
    <citation type="journal article" date="2021" name="Front. Microbiol.">
        <title>Comprehensive Comparative Genomics and Phenotyping of Methylobacterium Species.</title>
        <authorList>
            <person name="Alessa O."/>
            <person name="Ogura Y."/>
            <person name="Fujitani Y."/>
            <person name="Takami H."/>
            <person name="Hayashi T."/>
            <person name="Sahin N."/>
            <person name="Tani A."/>
        </authorList>
    </citation>
    <scope>NUCLEOTIDE SEQUENCE</scope>
    <source>
        <strain evidence="1">LMG 23639</strain>
    </source>
</reference>
<evidence type="ECO:0008006" key="3">
    <source>
        <dbReference type="Google" id="ProtNLM"/>
    </source>
</evidence>
<evidence type="ECO:0000313" key="1">
    <source>
        <dbReference type="EMBL" id="GJE05559.1"/>
    </source>
</evidence>
<reference evidence="1" key="2">
    <citation type="submission" date="2021-08" db="EMBL/GenBank/DDBJ databases">
        <authorList>
            <person name="Tani A."/>
            <person name="Ola A."/>
            <person name="Ogura Y."/>
            <person name="Katsura K."/>
            <person name="Hayashi T."/>
        </authorList>
    </citation>
    <scope>NUCLEOTIDE SEQUENCE</scope>
    <source>
        <strain evidence="1">LMG 23639</strain>
    </source>
</reference>
<keyword evidence="2" id="KW-1185">Reference proteome</keyword>
<dbReference type="InterPro" id="IPR043746">
    <property type="entry name" value="DUF5691"/>
</dbReference>
<protein>
    <recommendedName>
        <fullName evidence="3">HEAT repeat domain-containing protein</fullName>
    </recommendedName>
</protein>
<dbReference type="EMBL" id="BPQR01000013">
    <property type="protein sequence ID" value="GJE05559.1"/>
    <property type="molecule type" value="Genomic_DNA"/>
</dbReference>
<dbReference type="Proteomes" id="UP001055102">
    <property type="component" value="Unassembled WGS sequence"/>
</dbReference>
<sequence>MAATASPRSGDGWEPTLAAALLGADRAPHLPPDALSGPPSGEDAGGALLVRLAAHGLYHLAGTGRAAETLHPLPEREASGPVCPPAAADRLALLLAADAPKVRLREWCELAADAGLRAPPWLVPALAPLRREWPETIARIAGAELDWLAAPGSETPEDAAQDWTERTPAERRAAFAAFRRRDPAAARAALEAGFRGEKADMRQALVSALDDGLGEADEPFLEACLDDRASGVRGAAQNLLPRLPGSRLAQRMAERVRAALAIETKKGLLGGLIGGTKHGLVVTLPEEAPDLTRDGIEVSEYQRRGGGLRANLLQQIVAGAPLHAFAGHPPRLWIELALRSEWSEPIVQGLFRAVRRGRDPAWVRDLAAVLGEAASGRLAGVKVTNPLAKMWADAVRLLPQDEWEALATEALRAKRLEPVLALLETGRPAYSARFTGALLDFLALVTRGTPSLRAELAKPWTLGRLGEHLHPSAAAAAAAAAILARLPEDSEERLRNQLTTLASTLDLRAAMRREFA</sequence>
<gene>
    <name evidence="1" type="ORF">AOPFMNJM_0862</name>
</gene>
<accession>A0ABQ4SUW1</accession>
<dbReference type="Pfam" id="PF18944">
    <property type="entry name" value="DUF5691"/>
    <property type="match status" value="1"/>
</dbReference>
<name>A0ABQ4SUW1_9HYPH</name>